<feature type="compositionally biased region" description="Basic and acidic residues" evidence="1">
    <location>
        <begin position="17"/>
        <end position="26"/>
    </location>
</feature>
<dbReference type="EMBL" id="JAAGOX010000034">
    <property type="protein sequence ID" value="NDW46691.1"/>
    <property type="molecule type" value="Genomic_DNA"/>
</dbReference>
<proteinExistence type="predicted"/>
<feature type="region of interest" description="Disordered" evidence="1">
    <location>
        <begin position="17"/>
        <end position="57"/>
    </location>
</feature>
<dbReference type="AlphaFoldDB" id="A0A6B2NR90"/>
<evidence type="ECO:0000313" key="2">
    <source>
        <dbReference type="EMBL" id="NDW46691.1"/>
    </source>
</evidence>
<organism evidence="2">
    <name type="scientific">Ruegeria sp. PrR005</name>
    <dbReference type="NCBI Taxonomy" id="2706882"/>
    <lineage>
        <taxon>Bacteria</taxon>
        <taxon>Pseudomonadati</taxon>
        <taxon>Pseudomonadota</taxon>
        <taxon>Alphaproteobacteria</taxon>
        <taxon>Rhodobacterales</taxon>
        <taxon>Roseobacteraceae</taxon>
        <taxon>Ruegeria</taxon>
    </lineage>
</organism>
<sequence>MVADLLFENGIATDAGIEHLPPKERSFGGPVAKALPSTPTGAQFDDRSDDAEVGGLI</sequence>
<gene>
    <name evidence="2" type="ORF">G0P99_17195</name>
</gene>
<reference evidence="2" key="1">
    <citation type="submission" date="2020-02" db="EMBL/GenBank/DDBJ databases">
        <title>Delineation of the pyrene-degrading pathway in Roseobacter clade bacteria by genomic analysis.</title>
        <authorList>
            <person name="Zhou H."/>
            <person name="Wang H."/>
        </authorList>
    </citation>
    <scope>NUCLEOTIDE SEQUENCE</scope>
    <source>
        <strain evidence="2">PrR005</strain>
    </source>
</reference>
<feature type="compositionally biased region" description="Acidic residues" evidence="1">
    <location>
        <begin position="47"/>
        <end position="57"/>
    </location>
</feature>
<comment type="caution">
    <text evidence="2">The sequence shown here is derived from an EMBL/GenBank/DDBJ whole genome shotgun (WGS) entry which is preliminary data.</text>
</comment>
<protein>
    <submittedName>
        <fullName evidence="2">Uncharacterized protein</fullName>
    </submittedName>
</protein>
<evidence type="ECO:0000256" key="1">
    <source>
        <dbReference type="SAM" id="MobiDB-lite"/>
    </source>
</evidence>
<dbReference type="RefSeq" id="WP_164131719.1">
    <property type="nucleotide sequence ID" value="NZ_JAAGOX010000034.1"/>
</dbReference>
<name>A0A6B2NR90_9RHOB</name>
<accession>A0A6B2NR90</accession>